<sequence>MAWTSILGIALLLWVAYDLYAGSVWLHREFYRAQEPTAYWLLILLWTAVAVSCFYWQV</sequence>
<keyword evidence="1" id="KW-0812">Transmembrane</keyword>
<feature type="transmembrane region" description="Helical" evidence="1">
    <location>
        <begin position="37"/>
        <end position="56"/>
    </location>
</feature>
<evidence type="ECO:0000313" key="3">
    <source>
        <dbReference type="Proteomes" id="UP000002171"/>
    </source>
</evidence>
<evidence type="ECO:0000256" key="1">
    <source>
        <dbReference type="SAM" id="Phobius"/>
    </source>
</evidence>
<gene>
    <name evidence="2" type="ORF">MED92_05928</name>
</gene>
<dbReference type="Proteomes" id="UP000002171">
    <property type="component" value="Unassembled WGS sequence"/>
</dbReference>
<proteinExistence type="predicted"/>
<dbReference type="EMBL" id="AAOW01000002">
    <property type="protein sequence ID" value="EAR62633.1"/>
    <property type="molecule type" value="Genomic_DNA"/>
</dbReference>
<comment type="caution">
    <text evidence="2">The sequence shown here is derived from an EMBL/GenBank/DDBJ whole genome shotgun (WGS) entry which is preliminary data.</text>
</comment>
<name>A0A7U8C6V9_NEPCE</name>
<reference evidence="2 3" key="1">
    <citation type="submission" date="2006-02" db="EMBL/GenBank/DDBJ databases">
        <authorList>
            <person name="Pinhassi J."/>
            <person name="Pedros-Alio C."/>
            <person name="Ferriera S."/>
            <person name="Johnson J."/>
            <person name="Kravitz S."/>
            <person name="Halpern A."/>
            <person name="Remington K."/>
            <person name="Beeson K."/>
            <person name="Tran B."/>
            <person name="Rogers Y.-H."/>
            <person name="Friedman R."/>
            <person name="Venter J.C."/>
        </authorList>
    </citation>
    <scope>NUCLEOTIDE SEQUENCE [LARGE SCALE GENOMIC DNA]</scope>
    <source>
        <strain evidence="2 3">MED92</strain>
    </source>
</reference>
<organism evidence="2 3">
    <name type="scientific">Neptuniibacter caesariensis</name>
    <dbReference type="NCBI Taxonomy" id="207954"/>
    <lineage>
        <taxon>Bacteria</taxon>
        <taxon>Pseudomonadati</taxon>
        <taxon>Pseudomonadota</taxon>
        <taxon>Gammaproteobacteria</taxon>
        <taxon>Oceanospirillales</taxon>
        <taxon>Oceanospirillaceae</taxon>
        <taxon>Neptuniibacter</taxon>
    </lineage>
</organism>
<evidence type="ECO:0000313" key="2">
    <source>
        <dbReference type="EMBL" id="EAR62633.1"/>
    </source>
</evidence>
<keyword evidence="1" id="KW-0472">Membrane</keyword>
<keyword evidence="1" id="KW-1133">Transmembrane helix</keyword>
<accession>A0A7U8C6V9</accession>
<protein>
    <submittedName>
        <fullName evidence="2">Uncharacterized protein</fullName>
    </submittedName>
</protein>
<keyword evidence="3" id="KW-1185">Reference proteome</keyword>
<dbReference type="AlphaFoldDB" id="A0A7U8C6V9"/>